<dbReference type="RefSeq" id="WP_244705247.1">
    <property type="nucleotide sequence ID" value="NZ_BAAADN010000047.1"/>
</dbReference>
<dbReference type="InterPro" id="IPR011234">
    <property type="entry name" value="Fumarylacetoacetase-like_C"/>
</dbReference>
<feature type="domain" description="Fumarylacetoacetase-like C-terminal" evidence="2">
    <location>
        <begin position="57"/>
        <end position="252"/>
    </location>
</feature>
<protein>
    <submittedName>
        <fullName evidence="3">Fumarylacetoacetate hydrolase family protein</fullName>
    </submittedName>
</protein>
<evidence type="ECO:0000313" key="4">
    <source>
        <dbReference type="EMBL" id="UOO96496.1"/>
    </source>
</evidence>
<dbReference type="GO" id="GO:0046872">
    <property type="term" value="F:metal ion binding"/>
    <property type="evidence" value="ECO:0007669"/>
    <property type="project" value="UniProtKB-KW"/>
</dbReference>
<dbReference type="Pfam" id="PF01557">
    <property type="entry name" value="FAA_hydrolase"/>
    <property type="match status" value="1"/>
</dbReference>
<gene>
    <name evidence="3" type="ORF">GCM10008985_29500</name>
    <name evidence="4" type="ORF">MUK72_07260</name>
</gene>
<dbReference type="GO" id="GO:0016853">
    <property type="term" value="F:isomerase activity"/>
    <property type="evidence" value="ECO:0007669"/>
    <property type="project" value="UniProtKB-ARBA"/>
</dbReference>
<dbReference type="KEGG" id="hdo:MUK72_07260"/>
<organism evidence="3 6">
    <name type="scientific">Halococcus dombrowskii</name>
    <dbReference type="NCBI Taxonomy" id="179637"/>
    <lineage>
        <taxon>Archaea</taxon>
        <taxon>Methanobacteriati</taxon>
        <taxon>Methanobacteriota</taxon>
        <taxon>Stenosarchaea group</taxon>
        <taxon>Halobacteria</taxon>
        <taxon>Halobacteriales</taxon>
        <taxon>Halococcaceae</taxon>
        <taxon>Halococcus</taxon>
    </lineage>
</organism>
<dbReference type="GO" id="GO:0018773">
    <property type="term" value="F:acetylpyruvate hydrolase activity"/>
    <property type="evidence" value="ECO:0007669"/>
    <property type="project" value="TreeGrafter"/>
</dbReference>
<reference evidence="3" key="1">
    <citation type="journal article" date="2014" name="Int. J. Syst. Evol. Microbiol.">
        <title>Complete genome sequence of Corynebacterium casei LMG S-19264T (=DSM 44701T), isolated from a smear-ripened cheese.</title>
        <authorList>
            <consortium name="US DOE Joint Genome Institute (JGI-PGF)"/>
            <person name="Walter F."/>
            <person name="Albersmeier A."/>
            <person name="Kalinowski J."/>
            <person name="Ruckert C."/>
        </authorList>
    </citation>
    <scope>NUCLEOTIDE SEQUENCE</scope>
    <source>
        <strain evidence="3">JCM 12289</strain>
    </source>
</reference>
<dbReference type="Gene3D" id="3.90.850.10">
    <property type="entry name" value="Fumarylacetoacetase-like, C-terminal domain"/>
    <property type="match status" value="1"/>
</dbReference>
<proteinExistence type="predicted"/>
<keyword evidence="5" id="KW-1185">Reference proteome</keyword>
<accession>A0AAV3SKN3</accession>
<keyword evidence="1" id="KW-0479">Metal-binding</keyword>
<evidence type="ECO:0000256" key="1">
    <source>
        <dbReference type="ARBA" id="ARBA00022723"/>
    </source>
</evidence>
<evidence type="ECO:0000313" key="6">
    <source>
        <dbReference type="Proteomes" id="UP001500962"/>
    </source>
</evidence>
<dbReference type="AlphaFoldDB" id="A0AAV3SKN3"/>
<keyword evidence="3" id="KW-0378">Hydrolase</keyword>
<sequence>MHRVRFRDPNGDVRTGSWDAAENRITASAGPGGRLSVSDDSYTPAEVDVLAPTDPSKIVCVGLNYRGHAEEQDKEIPDRPLLFLKGPNTVASHNQTVELLPGKERIDYEAELGVVIDTQCRNIAEADAMDVVRGFTCVDDISNRDDQRAEQNWVRGKAFDNAAPMGPLLASPDEVPDDATIELRVNGERRQHSSREEFIFSIPELVAEITTYMTLEPGDVISTGTPAGVGPLTDGDQVAIEIEGIGTLSHSVTIP</sequence>
<dbReference type="FunFam" id="3.90.850.10:FF:000002">
    <property type="entry name" value="2-hydroxyhepta-2,4-diene-1,7-dioate isomerase"/>
    <property type="match status" value="1"/>
</dbReference>
<dbReference type="SUPFAM" id="SSF56529">
    <property type="entry name" value="FAH"/>
    <property type="match status" value="1"/>
</dbReference>
<dbReference type="PANTHER" id="PTHR11820">
    <property type="entry name" value="ACYLPYRUVASE"/>
    <property type="match status" value="1"/>
</dbReference>
<dbReference type="GeneID" id="71761634"/>
<reference evidence="3" key="3">
    <citation type="submission" date="2023-12" db="EMBL/GenBank/DDBJ databases">
        <authorList>
            <person name="Sun Q."/>
            <person name="Inoue M."/>
        </authorList>
    </citation>
    <scope>NUCLEOTIDE SEQUENCE</scope>
    <source>
        <strain evidence="3">JCM 12289</strain>
    </source>
</reference>
<evidence type="ECO:0000313" key="5">
    <source>
        <dbReference type="Proteomes" id="UP000830542"/>
    </source>
</evidence>
<dbReference type="GO" id="GO:0019752">
    <property type="term" value="P:carboxylic acid metabolic process"/>
    <property type="evidence" value="ECO:0007669"/>
    <property type="project" value="UniProtKB-ARBA"/>
</dbReference>
<dbReference type="EMBL" id="CP095005">
    <property type="protein sequence ID" value="UOO96496.1"/>
    <property type="molecule type" value="Genomic_DNA"/>
</dbReference>
<dbReference type="Proteomes" id="UP001500962">
    <property type="component" value="Unassembled WGS sequence"/>
</dbReference>
<dbReference type="EMBL" id="BAAADN010000047">
    <property type="protein sequence ID" value="GAA0470666.1"/>
    <property type="molecule type" value="Genomic_DNA"/>
</dbReference>
<name>A0AAV3SKN3_HALDO</name>
<evidence type="ECO:0000259" key="2">
    <source>
        <dbReference type="Pfam" id="PF01557"/>
    </source>
</evidence>
<dbReference type="PANTHER" id="PTHR11820:SF7">
    <property type="entry name" value="ACYLPYRUVASE FAHD1, MITOCHONDRIAL"/>
    <property type="match status" value="1"/>
</dbReference>
<reference evidence="4" key="2">
    <citation type="submission" date="2022-04" db="EMBL/GenBank/DDBJ databases">
        <title>Sequencing and genomic assembly of Halococcus dombrowskii.</title>
        <authorList>
            <person name="Lim S.W."/>
            <person name="MacLea K.S."/>
        </authorList>
    </citation>
    <scope>NUCLEOTIDE SEQUENCE</scope>
    <source>
        <strain evidence="4">H4</strain>
    </source>
</reference>
<evidence type="ECO:0000313" key="3">
    <source>
        <dbReference type="EMBL" id="GAA0470666.1"/>
    </source>
</evidence>
<dbReference type="InterPro" id="IPR036663">
    <property type="entry name" value="Fumarylacetoacetase_C_sf"/>
</dbReference>
<dbReference type="Proteomes" id="UP000830542">
    <property type="component" value="Chromosome"/>
</dbReference>